<reference evidence="2 4" key="2">
    <citation type="submission" date="2019-06" db="EMBL/GenBank/DDBJ databases">
        <title>Pseudomonas bimorpha sp. nov. isolated from bovine raw milk and skim milk concentrate.</title>
        <authorList>
            <person name="Hofmann K."/>
            <person name="Huptas C."/>
            <person name="Doll E."/>
            <person name="Scherer S."/>
            <person name="Wenning M."/>
        </authorList>
    </citation>
    <scope>NUCLEOTIDE SEQUENCE [LARGE SCALE GENOMIC DNA]</scope>
    <source>
        <strain evidence="2 4">DSM 17515</strain>
    </source>
</reference>
<accession>A0A1H1I7G0</accession>
<organism evidence="2 4">
    <name type="scientific">Pseudomonas grimontii</name>
    <dbReference type="NCBI Taxonomy" id="129847"/>
    <lineage>
        <taxon>Bacteria</taxon>
        <taxon>Pseudomonadati</taxon>
        <taxon>Pseudomonadota</taxon>
        <taxon>Gammaproteobacteria</taxon>
        <taxon>Pseudomonadales</taxon>
        <taxon>Pseudomonadaceae</taxon>
        <taxon>Pseudomonas</taxon>
    </lineage>
</organism>
<sequence length="118" mass="13781">MNLTDKDKTEYIETNSHCALAKRLGVSMITLDTYAEEQGWKEEHRIYWHDKSIEILKQELVNGNIAAVKEMLKVTGGVRPVGRPRKLEVEREIAIDKRIQEEYDADIRRMKLVDSKPR</sequence>
<keyword evidence="3" id="KW-1185">Reference proteome</keyword>
<dbReference type="AlphaFoldDB" id="A0A1H1I7G0"/>
<protein>
    <submittedName>
        <fullName evidence="2">Uncharacterized protein</fullName>
    </submittedName>
</protein>
<name>A0A1H1I7G0_9PSED</name>
<dbReference type="Proteomes" id="UP000317267">
    <property type="component" value="Unassembled WGS sequence"/>
</dbReference>
<dbReference type="EMBL" id="FNKM01000002">
    <property type="protein sequence ID" value="SDR33592.1"/>
    <property type="molecule type" value="Genomic_DNA"/>
</dbReference>
<evidence type="ECO:0000313" key="2">
    <source>
        <dbReference type="EMBL" id="TWR66710.1"/>
    </source>
</evidence>
<evidence type="ECO:0000313" key="3">
    <source>
        <dbReference type="Proteomes" id="UP000198740"/>
    </source>
</evidence>
<dbReference type="Proteomes" id="UP000198740">
    <property type="component" value="Unassembled WGS sequence"/>
</dbReference>
<dbReference type="EMBL" id="VFES01000006">
    <property type="protein sequence ID" value="TWR66710.1"/>
    <property type="molecule type" value="Genomic_DNA"/>
</dbReference>
<reference evidence="1 3" key="1">
    <citation type="submission" date="2016-10" db="EMBL/GenBank/DDBJ databases">
        <authorList>
            <person name="Varghese N."/>
            <person name="Submissions S."/>
        </authorList>
    </citation>
    <scope>NUCLEOTIDE SEQUENCE [LARGE SCALE GENOMIC DNA]</scope>
    <source>
        <strain evidence="1 3">BS2976</strain>
    </source>
</reference>
<dbReference type="OrthoDB" id="6898284at2"/>
<dbReference type="RefSeq" id="WP_090406637.1">
    <property type="nucleotide sequence ID" value="NZ_FNKM01000002.1"/>
</dbReference>
<proteinExistence type="predicted"/>
<evidence type="ECO:0000313" key="4">
    <source>
        <dbReference type="Proteomes" id="UP000317267"/>
    </source>
</evidence>
<evidence type="ECO:0000313" key="1">
    <source>
        <dbReference type="EMBL" id="SDR33592.1"/>
    </source>
</evidence>
<gene>
    <name evidence="2" type="ORF">FIV39_12560</name>
    <name evidence="1" type="ORF">SAMN04490186_5269</name>
</gene>
<comment type="caution">
    <text evidence="2">The sequence shown here is derived from an EMBL/GenBank/DDBJ whole genome shotgun (WGS) entry which is preliminary data.</text>
</comment>